<accession>A0A518CQV9</accession>
<dbReference type="SUPFAM" id="SSF49503">
    <property type="entry name" value="Cupredoxins"/>
    <property type="match status" value="1"/>
</dbReference>
<proteinExistence type="predicted"/>
<feature type="chain" id="PRO_5022201254" evidence="1">
    <location>
        <begin position="27"/>
        <end position="265"/>
    </location>
</feature>
<gene>
    <name evidence="2" type="ORF">Pla110_33540</name>
</gene>
<dbReference type="Proteomes" id="UP000317178">
    <property type="component" value="Chromosome"/>
</dbReference>
<evidence type="ECO:0000313" key="2">
    <source>
        <dbReference type="EMBL" id="QDU81612.1"/>
    </source>
</evidence>
<feature type="signal peptide" evidence="1">
    <location>
        <begin position="1"/>
        <end position="26"/>
    </location>
</feature>
<evidence type="ECO:0000313" key="3">
    <source>
        <dbReference type="Proteomes" id="UP000317178"/>
    </source>
</evidence>
<dbReference type="EMBL" id="CP036281">
    <property type="protein sequence ID" value="QDU81612.1"/>
    <property type="molecule type" value="Genomic_DNA"/>
</dbReference>
<keyword evidence="3" id="KW-1185">Reference proteome</keyword>
<dbReference type="SUPFAM" id="SSF49464">
    <property type="entry name" value="Carboxypeptidase regulatory domain-like"/>
    <property type="match status" value="1"/>
</dbReference>
<dbReference type="InterPro" id="IPR008969">
    <property type="entry name" value="CarboxyPept-like_regulatory"/>
</dbReference>
<organism evidence="2 3">
    <name type="scientific">Polystyrenella longa</name>
    <dbReference type="NCBI Taxonomy" id="2528007"/>
    <lineage>
        <taxon>Bacteria</taxon>
        <taxon>Pseudomonadati</taxon>
        <taxon>Planctomycetota</taxon>
        <taxon>Planctomycetia</taxon>
        <taxon>Planctomycetales</taxon>
        <taxon>Planctomycetaceae</taxon>
        <taxon>Polystyrenella</taxon>
    </lineage>
</organism>
<reference evidence="2 3" key="1">
    <citation type="submission" date="2019-02" db="EMBL/GenBank/DDBJ databases">
        <title>Deep-cultivation of Planctomycetes and their phenomic and genomic characterization uncovers novel biology.</title>
        <authorList>
            <person name="Wiegand S."/>
            <person name="Jogler M."/>
            <person name="Boedeker C."/>
            <person name="Pinto D."/>
            <person name="Vollmers J."/>
            <person name="Rivas-Marin E."/>
            <person name="Kohn T."/>
            <person name="Peeters S.H."/>
            <person name="Heuer A."/>
            <person name="Rast P."/>
            <person name="Oberbeckmann S."/>
            <person name="Bunk B."/>
            <person name="Jeske O."/>
            <person name="Meyerdierks A."/>
            <person name="Storesund J.E."/>
            <person name="Kallscheuer N."/>
            <person name="Luecker S."/>
            <person name="Lage O.M."/>
            <person name="Pohl T."/>
            <person name="Merkel B.J."/>
            <person name="Hornburger P."/>
            <person name="Mueller R.-W."/>
            <person name="Bruemmer F."/>
            <person name="Labrenz M."/>
            <person name="Spormann A.M."/>
            <person name="Op den Camp H."/>
            <person name="Overmann J."/>
            <person name="Amann R."/>
            <person name="Jetten M.S.M."/>
            <person name="Mascher T."/>
            <person name="Medema M.H."/>
            <person name="Devos D.P."/>
            <person name="Kaster A.-K."/>
            <person name="Ovreas L."/>
            <person name="Rohde M."/>
            <person name="Galperin M.Y."/>
            <person name="Jogler C."/>
        </authorList>
    </citation>
    <scope>NUCLEOTIDE SEQUENCE [LARGE SCALE GENOMIC DNA]</scope>
    <source>
        <strain evidence="2 3">Pla110</strain>
    </source>
</reference>
<dbReference type="InterPro" id="IPR008972">
    <property type="entry name" value="Cupredoxin"/>
</dbReference>
<sequence length="265" mass="28785" precursor="true">MSKTAIKSVLMMAAVMVACGSMVSQAAETATIKGRIIFDGDVPAPKLVVKKGDPAVKDAEVCAAEDKKDQSLIVDEASKGIANCVIYLRGDDLADPSAEVPEEVVFDQKNCVFFPHILTVTTGQKIVVKSDDSCAHNTHTNAPSNDNVNFAIAANNREGVKVEMPLEERLPFPVVCDIHSHMKAYWVVSDNPFTAVTGEDGSFEIKNLPVGKEIKVRLWHERTGYIKTTGNKGKGRPKSSVEVTLKAGEVYDFGDVKVEAEEFEE</sequence>
<protein>
    <submittedName>
        <fullName evidence="2">Uncharacterized protein</fullName>
    </submittedName>
</protein>
<dbReference type="KEGG" id="plon:Pla110_33540"/>
<dbReference type="OrthoDB" id="9772097at2"/>
<dbReference type="RefSeq" id="WP_144997105.1">
    <property type="nucleotide sequence ID" value="NZ_CP036281.1"/>
</dbReference>
<dbReference type="Gene3D" id="2.60.40.420">
    <property type="entry name" value="Cupredoxins - blue copper proteins"/>
    <property type="match status" value="1"/>
</dbReference>
<dbReference type="AlphaFoldDB" id="A0A518CQV9"/>
<dbReference type="PROSITE" id="PS51257">
    <property type="entry name" value="PROKAR_LIPOPROTEIN"/>
    <property type="match status" value="1"/>
</dbReference>
<keyword evidence="1" id="KW-0732">Signal</keyword>
<name>A0A518CQV9_9PLAN</name>
<evidence type="ECO:0000256" key="1">
    <source>
        <dbReference type="SAM" id="SignalP"/>
    </source>
</evidence>